<reference evidence="3" key="2">
    <citation type="submission" date="2020-12" db="UniProtKB">
        <authorList>
            <consortium name="WormBaseParasite"/>
        </authorList>
    </citation>
    <scope>IDENTIFICATION</scope>
</reference>
<dbReference type="Proteomes" id="UP000035682">
    <property type="component" value="Unplaced"/>
</dbReference>
<organism evidence="1">
    <name type="scientific">Strongyloides ratti</name>
    <name type="common">Parasitic roundworm</name>
    <dbReference type="NCBI Taxonomy" id="34506"/>
    <lineage>
        <taxon>Eukaryota</taxon>
        <taxon>Metazoa</taxon>
        <taxon>Ecdysozoa</taxon>
        <taxon>Nematoda</taxon>
        <taxon>Chromadorea</taxon>
        <taxon>Rhabditida</taxon>
        <taxon>Tylenchina</taxon>
        <taxon>Panagrolaimomorpha</taxon>
        <taxon>Strongyloidoidea</taxon>
        <taxon>Strongyloididae</taxon>
        <taxon>Strongyloides</taxon>
    </lineage>
</organism>
<name>A0A090N0H7_STRRB</name>
<dbReference type="WormBase" id="SRAE_X000003900">
    <property type="protein sequence ID" value="SRP05802"/>
    <property type="gene ID" value="WBGene00265593"/>
</dbReference>
<dbReference type="WBParaSite" id="SRAE_X000003900.1">
    <property type="protein sequence ID" value="SRAE_X000003900.1"/>
    <property type="gene ID" value="WBGene00265593"/>
</dbReference>
<dbReference type="OrthoDB" id="77878at2759"/>
<dbReference type="InterPro" id="IPR008547">
    <property type="entry name" value="DUF829_TMEM53"/>
</dbReference>
<dbReference type="Pfam" id="PF05705">
    <property type="entry name" value="DUF829"/>
    <property type="match status" value="1"/>
</dbReference>
<dbReference type="PANTHER" id="PTHR12265:SF41">
    <property type="entry name" value="TRANSMEMBRANE PROTEIN 53"/>
    <property type="match status" value="1"/>
</dbReference>
<sequence length="267" mass="31438">MEKELVFEIVEGKTNENKSTDNVLICLFGWAGCKDRYLNKYASFYEEAGFCTMRATAPIEKIRNLNDYTVYGEEYFKRFISYQDITNKKIFFHIFSMNGASLFLKFYENLLKYEKELNIFGVIFDSCPADVRPMQGALAISYALYPPSKYGNLTTKLTKLILTIGFASHRYMIYLESLFYEKAYEKNFAYYKLITMKSLPKKQLYLYSEKDNICSSSSIKEFIKQQETINMKTFEKIEFIDSEHVQHFRSYPKEYADKCLKFIGDSL</sequence>
<dbReference type="EMBL" id="LN609530">
    <property type="protein sequence ID" value="CEF70708.1"/>
    <property type="molecule type" value="Genomic_DNA"/>
</dbReference>
<dbReference type="PROSITE" id="PS51257">
    <property type="entry name" value="PROKAR_LIPOPROTEIN"/>
    <property type="match status" value="1"/>
</dbReference>
<evidence type="ECO:0000313" key="3">
    <source>
        <dbReference type="WBParaSite" id="SRAE_X000003900.1"/>
    </source>
</evidence>
<evidence type="ECO:0000313" key="2">
    <source>
        <dbReference type="Proteomes" id="UP000035682"/>
    </source>
</evidence>
<evidence type="ECO:0000313" key="1">
    <source>
        <dbReference type="EMBL" id="CEF70708.1"/>
    </source>
</evidence>
<keyword evidence="1" id="KW-0472">Membrane</keyword>
<dbReference type="GeneID" id="36383086"/>
<evidence type="ECO:0000313" key="4">
    <source>
        <dbReference type="WormBase" id="SRAE_X000003900"/>
    </source>
</evidence>
<dbReference type="OMA" id="FCALWDL"/>
<protein>
    <submittedName>
        <fullName evidence="1 3">Transmembrane protein 53</fullName>
    </submittedName>
</protein>
<reference evidence="1 2" key="1">
    <citation type="submission" date="2014-09" db="EMBL/GenBank/DDBJ databases">
        <authorList>
            <person name="Martin A.A."/>
        </authorList>
    </citation>
    <scope>NUCLEOTIDE SEQUENCE</scope>
    <source>
        <strain evidence="2">ED321</strain>
        <strain evidence="1">ED321 Heterogonic</strain>
    </source>
</reference>
<accession>A0A090N0H7</accession>
<dbReference type="AlphaFoldDB" id="A0A090N0H7"/>
<keyword evidence="1" id="KW-0812">Transmembrane</keyword>
<dbReference type="CTD" id="36383086"/>
<gene>
    <name evidence="1 3 4" type="ORF">SRAE_X000003900</name>
</gene>
<dbReference type="RefSeq" id="XP_024509904.1">
    <property type="nucleotide sequence ID" value="XM_024644334.1"/>
</dbReference>
<dbReference type="PANTHER" id="PTHR12265">
    <property type="entry name" value="TRANSMEMBRANE PROTEIN 53"/>
    <property type="match status" value="1"/>
</dbReference>
<proteinExistence type="predicted"/>
<keyword evidence="2" id="KW-1185">Reference proteome</keyword>